<organism evidence="2 3">
    <name type="scientific">Paraclostridium tenue</name>
    <dbReference type="NCBI Taxonomy" id="1737"/>
    <lineage>
        <taxon>Bacteria</taxon>
        <taxon>Bacillati</taxon>
        <taxon>Bacillota</taxon>
        <taxon>Clostridia</taxon>
        <taxon>Peptostreptococcales</taxon>
        <taxon>Peptostreptococcaceae</taxon>
        <taxon>Paraclostridium</taxon>
    </lineage>
</organism>
<sequence length="131" mass="15471">MNLIMYKCIFISVLILFLLLIKLNCLVSFQKGFFRKLICVFILYFILSSLYDLPDKFLYSQINFSSILGFFVSLFCEIYSFIFISKITLINKFLVIYKGHLYFKKDINISDDIVVLSTNYDFIKIDISKLT</sequence>
<proteinExistence type="predicted"/>
<keyword evidence="3" id="KW-1185">Reference proteome</keyword>
<comment type="caution">
    <text evidence="2">The sequence shown here is derived from an EMBL/GenBank/DDBJ whole genome shotgun (WGS) entry which is preliminary data.</text>
</comment>
<evidence type="ECO:0000313" key="3">
    <source>
        <dbReference type="Proteomes" id="UP001400965"/>
    </source>
</evidence>
<name>A0ABP3XLX8_9FIRM</name>
<dbReference type="EMBL" id="BAAACP010000018">
    <property type="protein sequence ID" value="GAA0865785.1"/>
    <property type="molecule type" value="Genomic_DNA"/>
</dbReference>
<reference evidence="3" key="1">
    <citation type="journal article" date="2019" name="Int. J. Syst. Evol. Microbiol.">
        <title>The Global Catalogue of Microorganisms (GCM) 10K type strain sequencing project: providing services to taxonomists for standard genome sequencing and annotation.</title>
        <authorList>
            <consortium name="The Broad Institute Genomics Platform"/>
            <consortium name="The Broad Institute Genome Sequencing Center for Infectious Disease"/>
            <person name="Wu L."/>
            <person name="Ma J."/>
        </authorList>
    </citation>
    <scope>NUCLEOTIDE SEQUENCE [LARGE SCALE GENOMIC DNA]</scope>
    <source>
        <strain evidence="3">JCM 6486</strain>
    </source>
</reference>
<gene>
    <name evidence="2" type="ORF">GCM10008917_24630</name>
</gene>
<keyword evidence="1" id="KW-0472">Membrane</keyword>
<feature type="transmembrane region" description="Helical" evidence="1">
    <location>
        <begin position="33"/>
        <end position="51"/>
    </location>
</feature>
<evidence type="ECO:0000256" key="1">
    <source>
        <dbReference type="SAM" id="Phobius"/>
    </source>
</evidence>
<keyword evidence="1" id="KW-0812">Transmembrane</keyword>
<dbReference type="Proteomes" id="UP001400965">
    <property type="component" value="Unassembled WGS sequence"/>
</dbReference>
<keyword evidence="1" id="KW-1133">Transmembrane helix</keyword>
<feature type="transmembrane region" description="Helical" evidence="1">
    <location>
        <begin position="63"/>
        <end position="84"/>
    </location>
</feature>
<evidence type="ECO:0000313" key="2">
    <source>
        <dbReference type="EMBL" id="GAA0865785.1"/>
    </source>
</evidence>
<accession>A0ABP3XLX8</accession>
<protein>
    <submittedName>
        <fullName evidence="2">Uncharacterized protein</fullName>
    </submittedName>
</protein>